<evidence type="ECO:0000256" key="2">
    <source>
        <dbReference type="ARBA" id="ARBA00023274"/>
    </source>
</evidence>
<dbReference type="InterPro" id="IPR009068">
    <property type="entry name" value="uS15_NS1_RNA-bd_sf"/>
</dbReference>
<evidence type="ECO:0000256" key="1">
    <source>
        <dbReference type="ARBA" id="ARBA00022980"/>
    </source>
</evidence>
<keyword evidence="1 3" id="KW-0689">Ribosomal protein</keyword>
<keyword evidence="2 3" id="KW-0687">Ribonucleoprotein</keyword>
<reference evidence="6 7" key="1">
    <citation type="submission" date="2022-03" db="EMBL/GenBank/DDBJ databases">
        <title>Parabacteroides sp. nov. isolated from swine feces.</title>
        <authorList>
            <person name="Bak J.E."/>
        </authorList>
    </citation>
    <scope>NUCLEOTIDE SEQUENCE [LARGE SCALE GENOMIC DNA]</scope>
    <source>
        <strain evidence="6 7">AGMB00274</strain>
    </source>
</reference>
<keyword evidence="3 5" id="KW-0699">rRNA-binding</keyword>
<dbReference type="InterPro" id="IPR000589">
    <property type="entry name" value="Ribosomal_uS15"/>
</dbReference>
<organism evidence="6 7">
    <name type="scientific">Parabacteroides faecalis</name>
    <dbReference type="NCBI Taxonomy" id="2924040"/>
    <lineage>
        <taxon>Bacteria</taxon>
        <taxon>Pseudomonadati</taxon>
        <taxon>Bacteroidota</taxon>
        <taxon>Bacteroidia</taxon>
        <taxon>Bacteroidales</taxon>
        <taxon>Tannerellaceae</taxon>
        <taxon>Parabacteroides</taxon>
    </lineage>
</organism>
<dbReference type="SUPFAM" id="SSF47060">
    <property type="entry name" value="S15/NS1 RNA-binding domain"/>
    <property type="match status" value="1"/>
</dbReference>
<dbReference type="InterPro" id="IPR005290">
    <property type="entry name" value="Ribosomal_uS15_bac-type"/>
</dbReference>
<dbReference type="Gene3D" id="1.10.287.10">
    <property type="entry name" value="S15/NS1, RNA-binding"/>
    <property type="match status" value="1"/>
</dbReference>
<proteinExistence type="inferred from homology"/>
<evidence type="ECO:0000256" key="5">
    <source>
        <dbReference type="RuleBase" id="RU004524"/>
    </source>
</evidence>
<accession>A0ABT0C2I3</accession>
<gene>
    <name evidence="3 6" type="primary">rpsO</name>
    <name evidence="6" type="ORF">MUN53_11425</name>
</gene>
<comment type="subunit">
    <text evidence="3">Part of the 30S ribosomal subunit. Forms a bridge to the 50S subunit in the 70S ribosome, contacting the 23S rRNA.</text>
</comment>
<comment type="function">
    <text evidence="3 5">One of the primary rRNA binding proteins, it binds directly to 16S rRNA where it helps nucleate assembly of the platform of the 30S subunit by binding and bridging several RNA helices of the 16S rRNA.</text>
</comment>
<dbReference type="SMART" id="SM01387">
    <property type="entry name" value="Ribosomal_S15"/>
    <property type="match status" value="1"/>
</dbReference>
<evidence type="ECO:0000313" key="7">
    <source>
        <dbReference type="Proteomes" id="UP001165444"/>
    </source>
</evidence>
<dbReference type="EMBL" id="JAKZMM010000028">
    <property type="protein sequence ID" value="MCJ2381212.1"/>
    <property type="molecule type" value="Genomic_DNA"/>
</dbReference>
<dbReference type="PANTHER" id="PTHR23321">
    <property type="entry name" value="RIBOSOMAL PROTEIN S15, BACTERIAL AND ORGANELLAR"/>
    <property type="match status" value="1"/>
</dbReference>
<comment type="function">
    <text evidence="3">Forms an intersubunit bridge (bridge B4) with the 23S rRNA of the 50S subunit in the ribosome.</text>
</comment>
<dbReference type="RefSeq" id="WP_022455449.1">
    <property type="nucleotide sequence ID" value="NZ_JAKZMM010000028.1"/>
</dbReference>
<dbReference type="NCBIfam" id="TIGR00952">
    <property type="entry name" value="S15_bact"/>
    <property type="match status" value="1"/>
</dbReference>
<comment type="similarity">
    <text evidence="3 4">Belongs to the universal ribosomal protein uS15 family.</text>
</comment>
<evidence type="ECO:0000256" key="3">
    <source>
        <dbReference type="HAMAP-Rule" id="MF_01343"/>
    </source>
</evidence>
<protein>
    <recommendedName>
        <fullName evidence="3">Small ribosomal subunit protein uS15</fullName>
    </recommendedName>
</protein>
<evidence type="ECO:0000313" key="6">
    <source>
        <dbReference type="EMBL" id="MCJ2381212.1"/>
    </source>
</evidence>
<dbReference type="PROSITE" id="PS00362">
    <property type="entry name" value="RIBOSOMAL_S15"/>
    <property type="match status" value="1"/>
</dbReference>
<dbReference type="Proteomes" id="UP001165444">
    <property type="component" value="Unassembled WGS sequence"/>
</dbReference>
<comment type="caution">
    <text evidence="6">The sequence shown here is derived from an EMBL/GenBank/DDBJ whole genome shotgun (WGS) entry which is preliminary data.</text>
</comment>
<keyword evidence="3 5" id="KW-0694">RNA-binding</keyword>
<dbReference type="Gene3D" id="6.10.250.3130">
    <property type="match status" value="1"/>
</dbReference>
<evidence type="ECO:0000256" key="4">
    <source>
        <dbReference type="RuleBase" id="RU003919"/>
    </source>
</evidence>
<dbReference type="GO" id="GO:0005840">
    <property type="term" value="C:ribosome"/>
    <property type="evidence" value="ECO:0007669"/>
    <property type="project" value="UniProtKB-KW"/>
</dbReference>
<sequence length="89" mass="10518">MYLDSEKKKEIFEKYGKSATNTGSAESQIALFTYRIAHLTEHLKENHKDFATERALKMLVGKRRRLLDYLTKVDIERYRAIIKELGIRK</sequence>
<name>A0ABT0C2I3_9BACT</name>
<dbReference type="PANTHER" id="PTHR23321:SF26">
    <property type="entry name" value="SMALL RIBOSOMAL SUBUNIT PROTEIN US15M"/>
    <property type="match status" value="1"/>
</dbReference>
<keyword evidence="7" id="KW-1185">Reference proteome</keyword>
<dbReference type="CDD" id="cd00353">
    <property type="entry name" value="Ribosomal_S15p_S13e"/>
    <property type="match status" value="1"/>
</dbReference>
<dbReference type="Pfam" id="PF00312">
    <property type="entry name" value="Ribosomal_S15"/>
    <property type="match status" value="1"/>
</dbReference>
<dbReference type="HAMAP" id="MF_01343_B">
    <property type="entry name" value="Ribosomal_uS15_B"/>
    <property type="match status" value="1"/>
</dbReference>